<comment type="caution">
    <text evidence="1">The sequence shown here is derived from an EMBL/GenBank/DDBJ whole genome shotgun (WGS) entry which is preliminary data.</text>
</comment>
<evidence type="ECO:0000313" key="2">
    <source>
        <dbReference type="Proteomes" id="UP001555342"/>
    </source>
</evidence>
<name>A0ABV3NPX4_9ENTR</name>
<dbReference type="RefSeq" id="WP_367593708.1">
    <property type="nucleotide sequence ID" value="NZ_JBFMVT010000002.1"/>
</dbReference>
<accession>A0ABV3NPX4</accession>
<evidence type="ECO:0000313" key="1">
    <source>
        <dbReference type="EMBL" id="MEW7311355.1"/>
    </source>
</evidence>
<keyword evidence="2" id="KW-1185">Reference proteome</keyword>
<dbReference type="EMBL" id="JBFMVT010000002">
    <property type="protein sequence ID" value="MEW7311355.1"/>
    <property type="molecule type" value="Genomic_DNA"/>
</dbReference>
<gene>
    <name evidence="1" type="ORF">AB1E22_01245</name>
</gene>
<organism evidence="1 2">
    <name type="scientific">Buttiauxella gaviniae</name>
    <dbReference type="NCBI Taxonomy" id="82990"/>
    <lineage>
        <taxon>Bacteria</taxon>
        <taxon>Pseudomonadati</taxon>
        <taxon>Pseudomonadota</taxon>
        <taxon>Gammaproteobacteria</taxon>
        <taxon>Enterobacterales</taxon>
        <taxon>Enterobacteriaceae</taxon>
        <taxon>Buttiauxella</taxon>
    </lineage>
</organism>
<dbReference type="Proteomes" id="UP001555342">
    <property type="component" value="Unassembled WGS sequence"/>
</dbReference>
<protein>
    <submittedName>
        <fullName evidence="1">Uncharacterized protein</fullName>
    </submittedName>
</protein>
<proteinExistence type="predicted"/>
<sequence>MDNWTEYLDRNPDARKYMDENSSDDRRDIEVFVSRQNDLLRVMNEVANKFIQWSMAKDHFISEVIAKIWGDTNTSYIQYRYY</sequence>
<reference evidence="1 2" key="1">
    <citation type="submission" date="2024-07" db="EMBL/GenBank/DDBJ databases">
        <authorList>
            <person name="Wang L."/>
        </authorList>
    </citation>
    <scope>NUCLEOTIDE SEQUENCE [LARGE SCALE GENOMIC DNA]</scope>
    <source>
        <strain evidence="1 2">WL359</strain>
    </source>
</reference>